<dbReference type="VEuPathDB" id="FungiDB:H257_02954"/>
<accession>W4H0L7</accession>
<organism evidence="1">
    <name type="scientific">Aphanomyces astaci</name>
    <name type="common">Crayfish plague agent</name>
    <dbReference type="NCBI Taxonomy" id="112090"/>
    <lineage>
        <taxon>Eukaryota</taxon>
        <taxon>Sar</taxon>
        <taxon>Stramenopiles</taxon>
        <taxon>Oomycota</taxon>
        <taxon>Saprolegniomycetes</taxon>
        <taxon>Saprolegniales</taxon>
        <taxon>Verrucalvaceae</taxon>
        <taxon>Aphanomyces</taxon>
    </lineage>
</organism>
<name>W4H0L7_APHAT</name>
<dbReference type="EMBL" id="KI913118">
    <property type="protein sequence ID" value="ETV85096.1"/>
    <property type="molecule type" value="Genomic_DNA"/>
</dbReference>
<gene>
    <name evidence="1" type="ORF">H257_02954</name>
</gene>
<evidence type="ECO:0000313" key="1">
    <source>
        <dbReference type="EMBL" id="ETV85096.1"/>
    </source>
</evidence>
<dbReference type="AlphaFoldDB" id="W4H0L7"/>
<dbReference type="GeneID" id="20804950"/>
<reference evidence="1" key="1">
    <citation type="submission" date="2013-12" db="EMBL/GenBank/DDBJ databases">
        <title>The Genome Sequence of Aphanomyces astaci APO3.</title>
        <authorList>
            <consortium name="The Broad Institute Genomics Platform"/>
            <person name="Russ C."/>
            <person name="Tyler B."/>
            <person name="van West P."/>
            <person name="Dieguez-Uribeondo J."/>
            <person name="Young S.K."/>
            <person name="Zeng Q."/>
            <person name="Gargeya S."/>
            <person name="Fitzgerald M."/>
            <person name="Abouelleil A."/>
            <person name="Alvarado L."/>
            <person name="Chapman S.B."/>
            <person name="Gainer-Dewar J."/>
            <person name="Goldberg J."/>
            <person name="Griggs A."/>
            <person name="Gujja S."/>
            <person name="Hansen M."/>
            <person name="Howarth C."/>
            <person name="Imamovic A."/>
            <person name="Ireland A."/>
            <person name="Larimer J."/>
            <person name="McCowan C."/>
            <person name="Murphy C."/>
            <person name="Pearson M."/>
            <person name="Poon T.W."/>
            <person name="Priest M."/>
            <person name="Roberts A."/>
            <person name="Saif S."/>
            <person name="Shea T."/>
            <person name="Sykes S."/>
            <person name="Wortman J."/>
            <person name="Nusbaum C."/>
            <person name="Birren B."/>
        </authorList>
    </citation>
    <scope>NUCLEOTIDE SEQUENCE [LARGE SCALE GENOMIC DNA]</scope>
    <source>
        <strain evidence="1">APO3</strain>
    </source>
</reference>
<sequence length="320" mass="35358">MPQGSSRSRSTSVVDASTRRNLSDDERIAAYQLFLEHSLNGELLRGAFVTTSKFFGSHWSTISRLWSRGRLSKGGGAALANVAARRKGNCGAKKVRSANNIKIAIKAVPHEGRKTLLSTAAKSGIPKSTILRHIKKSTGLKAGSSQVKPLVTDYPKAARIRLAMSFLQPQLRKDHVFDVHVDEKWFCVTKVKRTLYLYDDEVLAERAAKCITKVVFLAVVVRPRYDPHKKKMFDGKIGICPFDEKVVALCTSKNRSKGVLELKAQNVDVQAHQDMIMNEVVSAIQGKMPRHLSVRLQQDNASPPTCVTTKLIAQLSRGGI</sequence>
<dbReference type="Gene3D" id="3.30.420.10">
    <property type="entry name" value="Ribonuclease H-like superfamily/Ribonuclease H"/>
    <property type="match status" value="1"/>
</dbReference>
<dbReference type="PANTHER" id="PTHR47169:SF2">
    <property type="entry name" value="OS01G0541250 PROTEIN"/>
    <property type="match status" value="1"/>
</dbReference>
<proteinExistence type="predicted"/>
<dbReference type="InterPro" id="IPR036397">
    <property type="entry name" value="RNaseH_sf"/>
</dbReference>
<dbReference type="PANTHER" id="PTHR47169">
    <property type="entry name" value="OS01G0541250 PROTEIN"/>
    <property type="match status" value="1"/>
</dbReference>
<dbReference type="OrthoDB" id="108858at2759"/>
<dbReference type="GO" id="GO:0003676">
    <property type="term" value="F:nucleic acid binding"/>
    <property type="evidence" value="ECO:0007669"/>
    <property type="project" value="InterPro"/>
</dbReference>
<dbReference type="RefSeq" id="XP_009825114.1">
    <property type="nucleotide sequence ID" value="XM_009826812.1"/>
</dbReference>
<protein>
    <submittedName>
        <fullName evidence="1">Uncharacterized protein</fullName>
    </submittedName>
</protein>